<dbReference type="EMBL" id="CADEHS020000011">
    <property type="protein sequence ID" value="CAG9947073.1"/>
    <property type="molecule type" value="Genomic_DNA"/>
</dbReference>
<keyword evidence="2" id="KW-1185">Reference proteome</keyword>
<gene>
    <name evidence="1" type="ORF">CRV2_00013185</name>
</gene>
<organism evidence="1 2">
    <name type="scientific">Clonostachys rosea f. rosea IK726</name>
    <dbReference type="NCBI Taxonomy" id="1349383"/>
    <lineage>
        <taxon>Eukaryota</taxon>
        <taxon>Fungi</taxon>
        <taxon>Dikarya</taxon>
        <taxon>Ascomycota</taxon>
        <taxon>Pezizomycotina</taxon>
        <taxon>Sordariomycetes</taxon>
        <taxon>Hypocreomycetidae</taxon>
        <taxon>Hypocreales</taxon>
        <taxon>Bionectriaceae</taxon>
        <taxon>Clonostachys</taxon>
    </lineage>
</organism>
<accession>A0ACA9U2T9</accession>
<sequence length="159" mass="18037">MASFNFDEKLVDPVLAEFIAAFYAYADRKETIEKWAACFAEDVVMIRAGGNVVGPKSKPSNSSHPRTRSCLLMTPEELSELNESTWENLSSRKHNILKGFALSSNPSDEVMLHGYNEYVYTDKSTGRRDWASRIKFRQTGNGEIQITEYQSYLSPIVKL</sequence>
<reference evidence="1" key="1">
    <citation type="submission" date="2020-04" db="EMBL/GenBank/DDBJ databases">
        <authorList>
            <person name="Broberg M."/>
        </authorList>
    </citation>
    <scope>NUCLEOTIDE SEQUENCE</scope>
</reference>
<proteinExistence type="predicted"/>
<reference evidence="1" key="2">
    <citation type="submission" date="2021-10" db="EMBL/GenBank/DDBJ databases">
        <authorList>
            <person name="Piombo E."/>
        </authorList>
    </citation>
    <scope>NUCLEOTIDE SEQUENCE</scope>
</reference>
<comment type="caution">
    <text evidence="1">The sequence shown here is derived from an EMBL/GenBank/DDBJ whole genome shotgun (WGS) entry which is preliminary data.</text>
</comment>
<name>A0ACA9U2T9_BIOOC</name>
<evidence type="ECO:0000313" key="2">
    <source>
        <dbReference type="Proteomes" id="UP000836387"/>
    </source>
</evidence>
<protein>
    <submittedName>
        <fullName evidence="1">Uncharacterized protein</fullName>
    </submittedName>
</protein>
<evidence type="ECO:0000313" key="1">
    <source>
        <dbReference type="EMBL" id="CAG9947073.1"/>
    </source>
</evidence>
<dbReference type="Proteomes" id="UP000836387">
    <property type="component" value="Unassembled WGS sequence"/>
</dbReference>